<evidence type="ECO:0000313" key="2">
    <source>
        <dbReference type="Proteomes" id="UP000535838"/>
    </source>
</evidence>
<proteinExistence type="predicted"/>
<dbReference type="AlphaFoldDB" id="A0A841SVK1"/>
<dbReference type="Proteomes" id="UP000535838">
    <property type="component" value="Unassembled WGS sequence"/>
</dbReference>
<dbReference type="Gene3D" id="3.30.360.10">
    <property type="entry name" value="Dihydrodipicolinate Reductase, domain 2"/>
    <property type="match status" value="1"/>
</dbReference>
<dbReference type="Gene3D" id="3.40.50.720">
    <property type="entry name" value="NAD(P)-binding Rossmann-like Domain"/>
    <property type="match status" value="1"/>
</dbReference>
<keyword evidence="2" id="KW-1185">Reference proteome</keyword>
<dbReference type="InterPro" id="IPR036291">
    <property type="entry name" value="NAD(P)-bd_dom_sf"/>
</dbReference>
<dbReference type="SUPFAM" id="SSF51735">
    <property type="entry name" value="NAD(P)-binding Rossmann-fold domains"/>
    <property type="match status" value="1"/>
</dbReference>
<sequence>MIGLDNSRVVHFARMLNEESHPHRVPGARLVAAWPGHPSPDFAMSANRLDGYVRELRDRHGVPIADSIEEVAESCDAWMLEAVDGRTRLELFGRMVPYGKPIFVDKPFALSSADAEEMNRLAAERGTPWMSCSALRYAEALSAALQGEEAPLGADFYGPMPLEPTQPGCFWYGIHTAEMLFRALGPDCVGVRAFRTPEHDVAVGIWADGRIGTIRGSRTGNEQFGGVLHGRGGSRAFEVRETDKPFLAAALEEAVRFFSGEQSPIDPRETLAIVRFLEAANRSLQED</sequence>
<name>A0A841SVK1_9BACL</name>
<reference evidence="1 2" key="1">
    <citation type="submission" date="2020-08" db="EMBL/GenBank/DDBJ databases">
        <title>Cohnella phylogeny.</title>
        <authorList>
            <person name="Dunlap C."/>
        </authorList>
    </citation>
    <scope>NUCLEOTIDE SEQUENCE [LARGE SCALE GENOMIC DNA]</scope>
    <source>
        <strain evidence="1 2">DSM 25241</strain>
    </source>
</reference>
<gene>
    <name evidence="1" type="ORF">H7B67_12885</name>
</gene>
<organism evidence="1 2">
    <name type="scientific">Cohnella thailandensis</name>
    <dbReference type="NCBI Taxonomy" id="557557"/>
    <lineage>
        <taxon>Bacteria</taxon>
        <taxon>Bacillati</taxon>
        <taxon>Bacillota</taxon>
        <taxon>Bacilli</taxon>
        <taxon>Bacillales</taxon>
        <taxon>Paenibacillaceae</taxon>
        <taxon>Cohnella</taxon>
    </lineage>
</organism>
<accession>A0A841SVK1</accession>
<evidence type="ECO:0000313" key="1">
    <source>
        <dbReference type="EMBL" id="MBB6635009.1"/>
    </source>
</evidence>
<comment type="caution">
    <text evidence="1">The sequence shown here is derived from an EMBL/GenBank/DDBJ whole genome shotgun (WGS) entry which is preliminary data.</text>
</comment>
<dbReference type="EMBL" id="JACJVQ010000008">
    <property type="protein sequence ID" value="MBB6635009.1"/>
    <property type="molecule type" value="Genomic_DNA"/>
</dbReference>
<protein>
    <submittedName>
        <fullName evidence="1">Gfo/Idh/MocA family oxidoreductase</fullName>
    </submittedName>
</protein>